<proteinExistence type="predicted"/>
<dbReference type="RefSeq" id="WP_307351167.1">
    <property type="nucleotide sequence ID" value="NZ_JAUSVS010000007.1"/>
</dbReference>
<accession>A0ABU0IWA0</accession>
<evidence type="ECO:0000313" key="1">
    <source>
        <dbReference type="EMBL" id="MDQ0465660.1"/>
    </source>
</evidence>
<organism evidence="1 2">
    <name type="scientific">Caulobacter ginsengisoli</name>
    <dbReference type="NCBI Taxonomy" id="400775"/>
    <lineage>
        <taxon>Bacteria</taxon>
        <taxon>Pseudomonadati</taxon>
        <taxon>Pseudomonadota</taxon>
        <taxon>Alphaproteobacteria</taxon>
        <taxon>Caulobacterales</taxon>
        <taxon>Caulobacteraceae</taxon>
        <taxon>Caulobacter</taxon>
    </lineage>
</organism>
<name>A0ABU0IWA0_9CAUL</name>
<keyword evidence="2" id="KW-1185">Reference proteome</keyword>
<dbReference type="Proteomes" id="UP001228905">
    <property type="component" value="Unassembled WGS sequence"/>
</dbReference>
<gene>
    <name evidence="1" type="ORF">QO010_003449</name>
</gene>
<dbReference type="EMBL" id="JAUSVS010000007">
    <property type="protein sequence ID" value="MDQ0465660.1"/>
    <property type="molecule type" value="Genomic_DNA"/>
</dbReference>
<evidence type="ECO:0000313" key="2">
    <source>
        <dbReference type="Proteomes" id="UP001228905"/>
    </source>
</evidence>
<comment type="caution">
    <text evidence="1">The sequence shown here is derived from an EMBL/GenBank/DDBJ whole genome shotgun (WGS) entry which is preliminary data.</text>
</comment>
<evidence type="ECO:0008006" key="3">
    <source>
        <dbReference type="Google" id="ProtNLM"/>
    </source>
</evidence>
<protein>
    <recommendedName>
        <fullName evidence="3">TonB C-terminal domain-containing protein</fullName>
    </recommendedName>
</protein>
<reference evidence="1 2" key="1">
    <citation type="submission" date="2023-07" db="EMBL/GenBank/DDBJ databases">
        <title>Genomic Encyclopedia of Type Strains, Phase IV (KMG-IV): sequencing the most valuable type-strain genomes for metagenomic binning, comparative biology and taxonomic classification.</title>
        <authorList>
            <person name="Goeker M."/>
        </authorList>
    </citation>
    <scope>NUCLEOTIDE SEQUENCE [LARGE SCALE GENOMIC DNA]</scope>
    <source>
        <strain evidence="1 2">DSM 18695</strain>
    </source>
</reference>
<sequence>MFAAPLLAGLILAQLPAGPPPVSLGFGEALARAERYESDAKAEAWRAAKLDPFLDGRMEPLFAKCEAGMTAPVSFTLVISFKAGRFDRIESNDDGPVARCMADAFERFPYPAPPYPDFAEEVRMKLTGGR</sequence>